<dbReference type="Pfam" id="PF13391">
    <property type="entry name" value="HNH_2"/>
    <property type="match status" value="1"/>
</dbReference>
<gene>
    <name evidence="2" type="ORF">GCM10009827_074360</name>
</gene>
<name>A0ABP4MKT9_9ACTN</name>
<organism evidence="2 3">
    <name type="scientific">Dactylosporangium maewongense</name>
    <dbReference type="NCBI Taxonomy" id="634393"/>
    <lineage>
        <taxon>Bacteria</taxon>
        <taxon>Bacillati</taxon>
        <taxon>Actinomycetota</taxon>
        <taxon>Actinomycetes</taxon>
        <taxon>Micromonosporales</taxon>
        <taxon>Micromonosporaceae</taxon>
        <taxon>Dactylosporangium</taxon>
    </lineage>
</organism>
<dbReference type="Proteomes" id="UP001501470">
    <property type="component" value="Unassembled WGS sequence"/>
</dbReference>
<comment type="caution">
    <text evidence="2">The sequence shown here is derived from an EMBL/GenBank/DDBJ whole genome shotgun (WGS) entry which is preliminary data.</text>
</comment>
<sequence length="122" mass="13754">MPLTVRPWRPKLRDQLLAAYEGRCAISSVATRDVLEAAHIGPATGPAADAVTNCLLLRADLHNLFDAHLLWLDDDYTVHVAESITDATYRHWHGQSLHLPINPRVWPDLDALRRHRDARPAL</sequence>
<evidence type="ECO:0000259" key="1">
    <source>
        <dbReference type="Pfam" id="PF13391"/>
    </source>
</evidence>
<dbReference type="InterPro" id="IPR003615">
    <property type="entry name" value="HNH_nuc"/>
</dbReference>
<proteinExistence type="predicted"/>
<keyword evidence="3" id="KW-1185">Reference proteome</keyword>
<evidence type="ECO:0000313" key="3">
    <source>
        <dbReference type="Proteomes" id="UP001501470"/>
    </source>
</evidence>
<protein>
    <recommendedName>
        <fullName evidence="1">HNH nuclease domain-containing protein</fullName>
    </recommendedName>
</protein>
<evidence type="ECO:0000313" key="2">
    <source>
        <dbReference type="EMBL" id="GAA1543756.1"/>
    </source>
</evidence>
<feature type="domain" description="HNH nuclease" evidence="1">
    <location>
        <begin position="24"/>
        <end position="71"/>
    </location>
</feature>
<accession>A0ABP4MKT9</accession>
<reference evidence="3" key="1">
    <citation type="journal article" date="2019" name="Int. J. Syst. Evol. Microbiol.">
        <title>The Global Catalogue of Microorganisms (GCM) 10K type strain sequencing project: providing services to taxonomists for standard genome sequencing and annotation.</title>
        <authorList>
            <consortium name="The Broad Institute Genomics Platform"/>
            <consortium name="The Broad Institute Genome Sequencing Center for Infectious Disease"/>
            <person name="Wu L."/>
            <person name="Ma J."/>
        </authorList>
    </citation>
    <scope>NUCLEOTIDE SEQUENCE [LARGE SCALE GENOMIC DNA]</scope>
    <source>
        <strain evidence="3">JCM 15933</strain>
    </source>
</reference>
<dbReference type="EMBL" id="BAAAQD010000017">
    <property type="protein sequence ID" value="GAA1543756.1"/>
    <property type="molecule type" value="Genomic_DNA"/>
</dbReference>
<dbReference type="RefSeq" id="WP_344507581.1">
    <property type="nucleotide sequence ID" value="NZ_BAAAQD010000017.1"/>
</dbReference>